<dbReference type="AlphaFoldDB" id="A0A9D4YS24"/>
<dbReference type="InterPro" id="IPR029063">
    <property type="entry name" value="SAM-dependent_MTases_sf"/>
</dbReference>
<keyword evidence="2" id="KW-0472">Membrane</keyword>
<gene>
    <name evidence="4" type="ORF">D9Q98_010641</name>
</gene>
<dbReference type="OrthoDB" id="416496at2759"/>
<evidence type="ECO:0000313" key="4">
    <source>
        <dbReference type="EMBL" id="KAI3423425.1"/>
    </source>
</evidence>
<dbReference type="Gene3D" id="3.40.50.150">
    <property type="entry name" value="Vaccinia Virus protein VP39"/>
    <property type="match status" value="1"/>
</dbReference>
<dbReference type="EMBL" id="SIDB01000021">
    <property type="protein sequence ID" value="KAI3423425.1"/>
    <property type="molecule type" value="Genomic_DNA"/>
</dbReference>
<feature type="domain" description="Methyltransferase type 11" evidence="3">
    <location>
        <begin position="103"/>
        <end position="165"/>
    </location>
</feature>
<dbReference type="Proteomes" id="UP001055712">
    <property type="component" value="Unassembled WGS sequence"/>
</dbReference>
<keyword evidence="5" id="KW-1185">Reference proteome</keyword>
<proteinExistence type="predicted"/>
<sequence>MPARPQSRQQRRRPRAVTVTADLQSYLLPAAGLGVALAGVAALRLNGYSRLEYVTAAMLSRHVKRGGARVLQLGGSTRDLFYYPEGTLQVTVGGPQVGAMWEQAGVQAKVPVVAVTADVQKVLSSQAGSTLDSVVLLNQLQQWADVEQLLAQVYRILKPGGTLVFIQRLRGGPLQGLLGGGGGVEPGVVDSVQQYAGWDFAQLDALLEDTDPHAVGVAIKPLSAGAGSGGAAGSVDAAAFEQLMRRGGKAKQKQQQQQQGGGFGTAR</sequence>
<organism evidence="4 5">
    <name type="scientific">Chlorella vulgaris</name>
    <name type="common">Green alga</name>
    <dbReference type="NCBI Taxonomy" id="3077"/>
    <lineage>
        <taxon>Eukaryota</taxon>
        <taxon>Viridiplantae</taxon>
        <taxon>Chlorophyta</taxon>
        <taxon>core chlorophytes</taxon>
        <taxon>Trebouxiophyceae</taxon>
        <taxon>Chlorellales</taxon>
        <taxon>Chlorellaceae</taxon>
        <taxon>Chlorella clade</taxon>
        <taxon>Chlorella</taxon>
    </lineage>
</organism>
<keyword evidence="2" id="KW-1133">Transmembrane helix</keyword>
<comment type="caution">
    <text evidence="4">The sequence shown here is derived from an EMBL/GenBank/DDBJ whole genome shotgun (WGS) entry which is preliminary data.</text>
</comment>
<name>A0A9D4YS24_CHLVU</name>
<dbReference type="GO" id="GO:0008757">
    <property type="term" value="F:S-adenosylmethionine-dependent methyltransferase activity"/>
    <property type="evidence" value="ECO:0007669"/>
    <property type="project" value="InterPro"/>
</dbReference>
<reference evidence="4" key="2">
    <citation type="submission" date="2020-11" db="EMBL/GenBank/DDBJ databases">
        <authorList>
            <person name="Cecchin M."/>
            <person name="Marcolungo L."/>
            <person name="Rossato M."/>
            <person name="Girolomoni L."/>
            <person name="Cosentino E."/>
            <person name="Cuine S."/>
            <person name="Li-Beisson Y."/>
            <person name="Delledonne M."/>
            <person name="Ballottari M."/>
        </authorList>
    </citation>
    <scope>NUCLEOTIDE SEQUENCE</scope>
    <source>
        <strain evidence="4">211/11P</strain>
        <tissue evidence="4">Whole cell</tissue>
    </source>
</reference>
<evidence type="ECO:0000256" key="1">
    <source>
        <dbReference type="SAM" id="MobiDB-lite"/>
    </source>
</evidence>
<dbReference type="SUPFAM" id="SSF53335">
    <property type="entry name" value="S-adenosyl-L-methionine-dependent methyltransferases"/>
    <property type="match status" value="1"/>
</dbReference>
<feature type="transmembrane region" description="Helical" evidence="2">
    <location>
        <begin position="23"/>
        <end position="43"/>
    </location>
</feature>
<reference evidence="4" key="1">
    <citation type="journal article" date="2019" name="Plant J.">
        <title>Chlorella vulgaris genome assembly and annotation reveals the molecular basis for metabolic acclimation to high light conditions.</title>
        <authorList>
            <person name="Cecchin M."/>
            <person name="Marcolungo L."/>
            <person name="Rossato M."/>
            <person name="Girolomoni L."/>
            <person name="Cosentino E."/>
            <person name="Cuine S."/>
            <person name="Li-Beisson Y."/>
            <person name="Delledonne M."/>
            <person name="Ballottari M."/>
        </authorList>
    </citation>
    <scope>NUCLEOTIDE SEQUENCE</scope>
    <source>
        <strain evidence="4">211/11P</strain>
    </source>
</reference>
<protein>
    <recommendedName>
        <fullName evidence="3">Methyltransferase type 11 domain-containing protein</fullName>
    </recommendedName>
</protein>
<evidence type="ECO:0000313" key="5">
    <source>
        <dbReference type="Proteomes" id="UP001055712"/>
    </source>
</evidence>
<evidence type="ECO:0000256" key="2">
    <source>
        <dbReference type="SAM" id="Phobius"/>
    </source>
</evidence>
<feature type="region of interest" description="Disordered" evidence="1">
    <location>
        <begin position="245"/>
        <end position="267"/>
    </location>
</feature>
<evidence type="ECO:0000259" key="3">
    <source>
        <dbReference type="Pfam" id="PF08241"/>
    </source>
</evidence>
<accession>A0A9D4YS24</accession>
<dbReference type="Pfam" id="PF08241">
    <property type="entry name" value="Methyltransf_11"/>
    <property type="match status" value="1"/>
</dbReference>
<dbReference type="InterPro" id="IPR013216">
    <property type="entry name" value="Methyltransf_11"/>
</dbReference>
<keyword evidence="2" id="KW-0812">Transmembrane</keyword>